<comment type="caution">
    <text evidence="1">The sequence shown here is derived from an EMBL/GenBank/DDBJ whole genome shotgun (WGS) entry which is preliminary data.</text>
</comment>
<sequence>MDWSKLITHDRDEHSFSGAYQDHEIEIEREDADDRWYIIVTAPCGMRDYDGWWWDEGAPLDEAIEEAVRGAMIDEETVE</sequence>
<evidence type="ECO:0000313" key="2">
    <source>
        <dbReference type="Proteomes" id="UP000525987"/>
    </source>
</evidence>
<name>A0A7W5C195_9GAMM</name>
<protein>
    <submittedName>
        <fullName evidence="1">Uncharacterized protein</fullName>
    </submittedName>
</protein>
<dbReference type="Proteomes" id="UP000525987">
    <property type="component" value="Unassembled WGS sequence"/>
</dbReference>
<proteinExistence type="predicted"/>
<dbReference type="AlphaFoldDB" id="A0A7W5C195"/>
<organism evidence="1 2">
    <name type="scientific">Halomonas organivorans</name>
    <dbReference type="NCBI Taxonomy" id="257772"/>
    <lineage>
        <taxon>Bacteria</taxon>
        <taxon>Pseudomonadati</taxon>
        <taxon>Pseudomonadota</taxon>
        <taxon>Gammaproteobacteria</taxon>
        <taxon>Oceanospirillales</taxon>
        <taxon>Halomonadaceae</taxon>
        <taxon>Halomonas</taxon>
    </lineage>
</organism>
<keyword evidence="2" id="KW-1185">Reference proteome</keyword>
<reference evidence="1 2" key="1">
    <citation type="submission" date="2020-08" db="EMBL/GenBank/DDBJ databases">
        <title>Genomic Encyclopedia of Type Strains, Phase III (KMG-III): the genomes of soil and plant-associated and newly described type strains.</title>
        <authorList>
            <person name="Whitman W."/>
        </authorList>
    </citation>
    <scope>NUCLEOTIDE SEQUENCE [LARGE SCALE GENOMIC DNA]</scope>
    <source>
        <strain evidence="1 2">CECT 5995</strain>
    </source>
</reference>
<dbReference type="EMBL" id="JACHXM010000027">
    <property type="protein sequence ID" value="MBB3142771.1"/>
    <property type="molecule type" value="Genomic_DNA"/>
</dbReference>
<dbReference type="RefSeq" id="WP_183389134.1">
    <property type="nucleotide sequence ID" value="NZ_JACHXM010000027.1"/>
</dbReference>
<accession>A0A7W5C195</accession>
<gene>
    <name evidence="1" type="ORF">FHR96_003673</name>
</gene>
<evidence type="ECO:0000313" key="1">
    <source>
        <dbReference type="EMBL" id="MBB3142771.1"/>
    </source>
</evidence>